<dbReference type="SUPFAM" id="SSF55729">
    <property type="entry name" value="Acyl-CoA N-acyltransferases (Nat)"/>
    <property type="match status" value="1"/>
</dbReference>
<evidence type="ECO:0000313" key="3">
    <source>
        <dbReference type="Proteomes" id="UP000015346"/>
    </source>
</evidence>
<keyword evidence="2" id="KW-0808">Transferase</keyword>
<evidence type="ECO:0000259" key="1">
    <source>
        <dbReference type="PROSITE" id="PS51186"/>
    </source>
</evidence>
<dbReference type="STRING" id="1123069.ruthe_02670"/>
<dbReference type="AlphaFoldDB" id="S9SBV9"/>
<name>S9SBV9_9RHOB</name>
<gene>
    <name evidence="2" type="ORF">ruthe_02670</name>
</gene>
<organism evidence="2 3">
    <name type="scientific">Rubellimicrobium thermophilum DSM 16684</name>
    <dbReference type="NCBI Taxonomy" id="1123069"/>
    <lineage>
        <taxon>Bacteria</taxon>
        <taxon>Pseudomonadati</taxon>
        <taxon>Pseudomonadota</taxon>
        <taxon>Alphaproteobacteria</taxon>
        <taxon>Rhodobacterales</taxon>
        <taxon>Roseobacteraceae</taxon>
        <taxon>Rubellimicrobium</taxon>
    </lineage>
</organism>
<dbReference type="InterPro" id="IPR016181">
    <property type="entry name" value="Acyl_CoA_acyltransferase"/>
</dbReference>
<reference evidence="2 3" key="1">
    <citation type="journal article" date="2013" name="Stand. Genomic Sci.">
        <title>Genome sequence of the reddish-pigmented Rubellimicrobium thermophilum type strain (DSM 16684(T)), a member of the Roseobacter clade.</title>
        <authorList>
            <person name="Fiebig A."/>
            <person name="Riedel T."/>
            <person name="Gronow S."/>
            <person name="Petersen J."/>
            <person name="Klenk H.P."/>
            <person name="Goker M."/>
        </authorList>
    </citation>
    <scope>NUCLEOTIDE SEQUENCE [LARGE SCALE GENOMIC DNA]</scope>
    <source>
        <strain evidence="2 3">DSM 16684</strain>
    </source>
</reference>
<dbReference type="Proteomes" id="UP000015346">
    <property type="component" value="Unassembled WGS sequence"/>
</dbReference>
<dbReference type="HOGENOM" id="CLU_2976544_0_0_5"/>
<dbReference type="GO" id="GO:0016747">
    <property type="term" value="F:acyltransferase activity, transferring groups other than amino-acyl groups"/>
    <property type="evidence" value="ECO:0007669"/>
    <property type="project" value="InterPro"/>
</dbReference>
<dbReference type="Gene3D" id="3.40.630.30">
    <property type="match status" value="1"/>
</dbReference>
<proteinExistence type="predicted"/>
<dbReference type="EMBL" id="AOLV01000031">
    <property type="protein sequence ID" value="EPX83719.1"/>
    <property type="molecule type" value="Genomic_DNA"/>
</dbReference>
<evidence type="ECO:0000313" key="2">
    <source>
        <dbReference type="EMBL" id="EPX83719.1"/>
    </source>
</evidence>
<accession>S9SBV9</accession>
<dbReference type="PROSITE" id="PS51186">
    <property type="entry name" value="GNAT"/>
    <property type="match status" value="1"/>
</dbReference>
<comment type="caution">
    <text evidence="2">The sequence shown here is derived from an EMBL/GenBank/DDBJ whole genome shotgun (WGS) entry which is preliminary data.</text>
</comment>
<keyword evidence="3" id="KW-1185">Reference proteome</keyword>
<dbReference type="InterPro" id="IPR000182">
    <property type="entry name" value="GNAT_dom"/>
</dbReference>
<protein>
    <submittedName>
        <fullName evidence="2">Acetyltransferase (GNAT) family</fullName>
    </submittedName>
</protein>
<sequence>MAALETEARAQGLPWLRLETGDTLEAAHRLYARCGFAICGPFGTYREGPHSVFMEKRL</sequence>
<feature type="domain" description="N-acetyltransferase" evidence="1">
    <location>
        <begin position="1"/>
        <end position="58"/>
    </location>
</feature>